<reference evidence="2" key="1">
    <citation type="journal article" date="2014" name="Nat. Commun.">
        <title>Genomic adaptations of the halophilic Dead Sea filamentous fungus Eurotium rubrum.</title>
        <authorList>
            <person name="Kis-Papo T."/>
            <person name="Weig A.R."/>
            <person name="Riley R."/>
            <person name="Persoh D."/>
            <person name="Salamov A."/>
            <person name="Sun H."/>
            <person name="Lipzen A."/>
            <person name="Wasser S.P."/>
            <person name="Rambold G."/>
            <person name="Grigoriev I.V."/>
            <person name="Nevo E."/>
        </authorList>
    </citation>
    <scope>NUCLEOTIDE SEQUENCE [LARGE SCALE GENOMIC DNA]</scope>
    <source>
        <strain evidence="2">CBS 135680</strain>
    </source>
</reference>
<dbReference type="HOGENOM" id="CLU_2739592_0_0_1"/>
<gene>
    <name evidence="1" type="ORF">EURHEDRAFT_415169</name>
</gene>
<dbReference type="RefSeq" id="XP_040636474.1">
    <property type="nucleotide sequence ID" value="XM_040782616.1"/>
</dbReference>
<proteinExistence type="predicted"/>
<accession>A0A017S7F1</accession>
<dbReference type="AlphaFoldDB" id="A0A017S7F1"/>
<name>A0A017S7F1_ASPRC</name>
<dbReference type="Proteomes" id="UP000019804">
    <property type="component" value="Unassembled WGS sequence"/>
</dbReference>
<dbReference type="EMBL" id="KK088435">
    <property type="protein sequence ID" value="EYE92786.1"/>
    <property type="molecule type" value="Genomic_DNA"/>
</dbReference>
<keyword evidence="2" id="KW-1185">Reference proteome</keyword>
<organism evidence="1 2">
    <name type="scientific">Aspergillus ruber (strain CBS 135680)</name>
    <dbReference type="NCBI Taxonomy" id="1388766"/>
    <lineage>
        <taxon>Eukaryota</taxon>
        <taxon>Fungi</taxon>
        <taxon>Dikarya</taxon>
        <taxon>Ascomycota</taxon>
        <taxon>Pezizomycotina</taxon>
        <taxon>Eurotiomycetes</taxon>
        <taxon>Eurotiomycetidae</taxon>
        <taxon>Eurotiales</taxon>
        <taxon>Aspergillaceae</taxon>
        <taxon>Aspergillus</taxon>
        <taxon>Aspergillus subgen. Aspergillus</taxon>
    </lineage>
</organism>
<protein>
    <submittedName>
        <fullName evidence="1">Uncharacterized protein</fullName>
    </submittedName>
</protein>
<sequence length="71" mass="7980">MSAWLSKRVCVCPYMRDLSASVIGPTINPSRLSFNQRMSHMTSYHCSTTNGIRMVYCDHNPTSDGIPDGRK</sequence>
<evidence type="ECO:0000313" key="1">
    <source>
        <dbReference type="EMBL" id="EYE92786.1"/>
    </source>
</evidence>
<dbReference type="GeneID" id="63697740"/>
<evidence type="ECO:0000313" key="2">
    <source>
        <dbReference type="Proteomes" id="UP000019804"/>
    </source>
</evidence>